<protein>
    <submittedName>
        <fullName evidence="3">N-acetylmuramoyl-L-alanine amidase CwlD</fullName>
        <ecNumber evidence="3">3.5.1.28</ecNumber>
    </submittedName>
</protein>
<evidence type="ECO:0000313" key="4">
    <source>
        <dbReference type="Proteomes" id="UP000657006"/>
    </source>
</evidence>
<dbReference type="GO" id="GO:0008745">
    <property type="term" value="F:N-acetylmuramoyl-L-alanine amidase activity"/>
    <property type="evidence" value="ECO:0007669"/>
    <property type="project" value="UniProtKB-EC"/>
</dbReference>
<dbReference type="PANTHER" id="PTHR30404">
    <property type="entry name" value="N-ACETYLMURAMOYL-L-ALANINE AMIDASE"/>
    <property type="match status" value="1"/>
</dbReference>
<reference evidence="3" key="1">
    <citation type="submission" date="2020-08" db="EMBL/GenBank/DDBJ databases">
        <title>Genome public.</title>
        <authorList>
            <person name="Liu C."/>
            <person name="Sun Q."/>
        </authorList>
    </citation>
    <scope>NUCLEOTIDE SEQUENCE</scope>
    <source>
        <strain evidence="3">NSJ-32</strain>
    </source>
</reference>
<keyword evidence="4" id="KW-1185">Reference proteome</keyword>
<evidence type="ECO:0000259" key="2">
    <source>
        <dbReference type="SMART" id="SM00646"/>
    </source>
</evidence>
<comment type="caution">
    <text evidence="3">The sequence shown here is derived from an EMBL/GenBank/DDBJ whole genome shotgun (WGS) entry which is preliminary data.</text>
</comment>
<feature type="domain" description="MurNAc-LAA" evidence="2">
    <location>
        <begin position="114"/>
        <end position="226"/>
    </location>
</feature>
<accession>A0A926DSQ3</accession>
<dbReference type="AlphaFoldDB" id="A0A926DSQ3"/>
<dbReference type="GO" id="GO:0009253">
    <property type="term" value="P:peptidoglycan catabolic process"/>
    <property type="evidence" value="ECO:0007669"/>
    <property type="project" value="InterPro"/>
</dbReference>
<dbReference type="SMART" id="SM00646">
    <property type="entry name" value="Ami_3"/>
    <property type="match status" value="1"/>
</dbReference>
<dbReference type="InterPro" id="IPR050695">
    <property type="entry name" value="N-acetylmuramoyl_amidase_3"/>
</dbReference>
<keyword evidence="1 3" id="KW-0378">Hydrolase</keyword>
<proteinExistence type="predicted"/>
<dbReference type="PANTHER" id="PTHR30404:SF0">
    <property type="entry name" value="N-ACETYLMURAMOYL-L-ALANINE AMIDASE AMIC"/>
    <property type="match status" value="1"/>
</dbReference>
<evidence type="ECO:0000313" key="3">
    <source>
        <dbReference type="EMBL" id="MBC8543916.1"/>
    </source>
</evidence>
<dbReference type="InterPro" id="IPR014234">
    <property type="entry name" value="Spore_CwlD"/>
</dbReference>
<dbReference type="Gene3D" id="3.40.630.40">
    <property type="entry name" value="Zn-dependent exopeptidases"/>
    <property type="match status" value="1"/>
</dbReference>
<dbReference type="Pfam" id="PF01520">
    <property type="entry name" value="Amidase_3"/>
    <property type="match status" value="1"/>
</dbReference>
<dbReference type="EMBL" id="JACRSQ010000014">
    <property type="protein sequence ID" value="MBC8543916.1"/>
    <property type="molecule type" value="Genomic_DNA"/>
</dbReference>
<dbReference type="EC" id="3.5.1.28" evidence="3"/>
<dbReference type="RefSeq" id="WP_177714296.1">
    <property type="nucleotide sequence ID" value="NZ_JACRSQ010000014.1"/>
</dbReference>
<dbReference type="CDD" id="cd02696">
    <property type="entry name" value="MurNAc-LAA"/>
    <property type="match status" value="1"/>
</dbReference>
<sequence length="245" mass="27107">MSRKTITVYRIVIPVLVVCLSALTISYAHTVISTRGLPLAGKLIYLDAGHGGMDPGKPGTNGADEKDINLAIALKLQAYLEIGGAQVVVTRLEDEGLYTEQDQNKKRADMQKRRDMINESGADLMVSIHQNSFPESQYWGPQVFYQENSEEAKRLATEIQDQLNSFTSPDNTRVIKQNDSYYILKQSEIPAVLVECGFLTNSKEEESLNDESYQKKVAWGIYAGIAAYFNIEAGNCPSGEESSSP</sequence>
<evidence type="ECO:0000256" key="1">
    <source>
        <dbReference type="ARBA" id="ARBA00022801"/>
    </source>
</evidence>
<dbReference type="InterPro" id="IPR002508">
    <property type="entry name" value="MurNAc-LAA_cat"/>
</dbReference>
<dbReference type="Proteomes" id="UP000657006">
    <property type="component" value="Unassembled WGS sequence"/>
</dbReference>
<dbReference type="GO" id="GO:0030288">
    <property type="term" value="C:outer membrane-bounded periplasmic space"/>
    <property type="evidence" value="ECO:0007669"/>
    <property type="project" value="TreeGrafter"/>
</dbReference>
<dbReference type="NCBIfam" id="TIGR02883">
    <property type="entry name" value="spore_cwlD"/>
    <property type="match status" value="1"/>
</dbReference>
<name>A0A926DSQ3_9FIRM</name>
<gene>
    <name evidence="3" type="primary">cwlD</name>
    <name evidence="3" type="ORF">H8730_10205</name>
</gene>
<dbReference type="SUPFAM" id="SSF53187">
    <property type="entry name" value="Zn-dependent exopeptidases"/>
    <property type="match status" value="1"/>
</dbReference>
<organism evidence="3 4">
    <name type="scientific">Bianquea renquensis</name>
    <dbReference type="NCBI Taxonomy" id="2763661"/>
    <lineage>
        <taxon>Bacteria</taxon>
        <taxon>Bacillati</taxon>
        <taxon>Bacillota</taxon>
        <taxon>Clostridia</taxon>
        <taxon>Eubacteriales</taxon>
        <taxon>Bianqueaceae</taxon>
        <taxon>Bianquea</taxon>
    </lineage>
</organism>